<name>A0AAD7ZHZ9_DIPPU</name>
<feature type="non-terminal residue" evidence="2">
    <location>
        <position position="250"/>
    </location>
</feature>
<reference evidence="2" key="1">
    <citation type="journal article" date="2023" name="IScience">
        <title>Live-bearing cockroach genome reveals convergent evolutionary mechanisms linked to viviparity in insects and beyond.</title>
        <authorList>
            <person name="Fouks B."/>
            <person name="Harrison M.C."/>
            <person name="Mikhailova A.A."/>
            <person name="Marchal E."/>
            <person name="English S."/>
            <person name="Carruthers M."/>
            <person name="Jennings E.C."/>
            <person name="Chiamaka E.L."/>
            <person name="Frigard R.A."/>
            <person name="Pippel M."/>
            <person name="Attardo G.M."/>
            <person name="Benoit J.B."/>
            <person name="Bornberg-Bauer E."/>
            <person name="Tobe S.S."/>
        </authorList>
    </citation>
    <scope>NUCLEOTIDE SEQUENCE</scope>
    <source>
        <strain evidence="2">Stay&amp;Tobe</strain>
    </source>
</reference>
<dbReference type="Proteomes" id="UP001233999">
    <property type="component" value="Unassembled WGS sequence"/>
</dbReference>
<gene>
    <name evidence="2" type="ORF">L9F63_024403</name>
</gene>
<dbReference type="EMBL" id="JASPKZ010008339">
    <property type="protein sequence ID" value="KAJ9580427.1"/>
    <property type="molecule type" value="Genomic_DNA"/>
</dbReference>
<feature type="compositionally biased region" description="Basic and acidic residues" evidence="1">
    <location>
        <begin position="160"/>
        <end position="171"/>
    </location>
</feature>
<proteinExistence type="predicted"/>
<evidence type="ECO:0000256" key="1">
    <source>
        <dbReference type="SAM" id="MobiDB-lite"/>
    </source>
</evidence>
<evidence type="ECO:0000313" key="3">
    <source>
        <dbReference type="Proteomes" id="UP001233999"/>
    </source>
</evidence>
<comment type="caution">
    <text evidence="2">The sequence shown here is derived from an EMBL/GenBank/DDBJ whole genome shotgun (WGS) entry which is preliminary data.</text>
</comment>
<evidence type="ECO:0000313" key="2">
    <source>
        <dbReference type="EMBL" id="KAJ9580427.1"/>
    </source>
</evidence>
<feature type="region of interest" description="Disordered" evidence="1">
    <location>
        <begin position="1"/>
        <end position="20"/>
    </location>
</feature>
<reference evidence="2" key="2">
    <citation type="submission" date="2023-05" db="EMBL/GenBank/DDBJ databases">
        <authorList>
            <person name="Fouks B."/>
        </authorList>
    </citation>
    <scope>NUCLEOTIDE SEQUENCE</scope>
    <source>
        <strain evidence="2">Stay&amp;Tobe</strain>
        <tissue evidence="2">Testes</tissue>
    </source>
</reference>
<feature type="compositionally biased region" description="Basic and acidic residues" evidence="1">
    <location>
        <begin position="194"/>
        <end position="211"/>
    </location>
</feature>
<feature type="compositionally biased region" description="Polar residues" evidence="1">
    <location>
        <begin position="232"/>
        <end position="250"/>
    </location>
</feature>
<organism evidence="2 3">
    <name type="scientific">Diploptera punctata</name>
    <name type="common">Pacific beetle cockroach</name>
    <dbReference type="NCBI Taxonomy" id="6984"/>
    <lineage>
        <taxon>Eukaryota</taxon>
        <taxon>Metazoa</taxon>
        <taxon>Ecdysozoa</taxon>
        <taxon>Arthropoda</taxon>
        <taxon>Hexapoda</taxon>
        <taxon>Insecta</taxon>
        <taxon>Pterygota</taxon>
        <taxon>Neoptera</taxon>
        <taxon>Polyneoptera</taxon>
        <taxon>Dictyoptera</taxon>
        <taxon>Blattodea</taxon>
        <taxon>Blaberoidea</taxon>
        <taxon>Blaberidae</taxon>
        <taxon>Diplopterinae</taxon>
        <taxon>Diploptera</taxon>
    </lineage>
</organism>
<keyword evidence="3" id="KW-1185">Reference proteome</keyword>
<sequence length="250" mass="29053">YPELPRYPHHRTDNYDNEYNKNAIQVNDKRNEYQNENNLIPRSSIYQQAAAPNPRDSMTFQPEYDQEGYLQRRRPEMEQHEGYPRPFSYTNGVPLVMPKTKPPPATRLSSEPEYVEPEDPPAPWFVKPNPVKRKDTPMDPQEPWRNRVEINDANAPPDPEAGRKQAERNESQRSNSAGKTPEELRSQLPWSYYRPRDAPLKPKLKPTREVVVEEMPPVPVPDYTLHFGKNPRPSNTWSETSSNTGTGKIH</sequence>
<protein>
    <submittedName>
        <fullName evidence="2">Uncharacterized protein</fullName>
    </submittedName>
</protein>
<feature type="compositionally biased region" description="Basic and acidic residues" evidence="1">
    <location>
        <begin position="132"/>
        <end position="150"/>
    </location>
</feature>
<feature type="compositionally biased region" description="Basic and acidic residues" evidence="1">
    <location>
        <begin position="73"/>
        <end position="83"/>
    </location>
</feature>
<accession>A0AAD7ZHZ9</accession>
<feature type="region of interest" description="Disordered" evidence="1">
    <location>
        <begin position="50"/>
        <end position="250"/>
    </location>
</feature>
<dbReference type="AlphaFoldDB" id="A0AAD7ZHZ9"/>